<gene>
    <name evidence="2" type="ordered locus">STM14_2189</name>
</gene>
<feature type="compositionally biased region" description="Basic and acidic residues" evidence="1">
    <location>
        <begin position="8"/>
        <end position="26"/>
    </location>
</feature>
<feature type="region of interest" description="Disordered" evidence="1">
    <location>
        <begin position="1"/>
        <end position="32"/>
    </location>
</feature>
<dbReference type="HOGENOM" id="CLU_3391207_0_0_6"/>
<sequence length="32" mass="3746">MNNQPLRVSKDQPRKPDKTPEDEGKNPKKNQK</sequence>
<name>A0A0F6B2B4_SALT1</name>
<dbReference type="KEGG" id="seo:STM14_2189"/>
<dbReference type="EMBL" id="CP001363">
    <property type="protein sequence ID" value="ACY88652.1"/>
    <property type="molecule type" value="Genomic_DNA"/>
</dbReference>
<keyword evidence="3" id="KW-1185">Reference proteome</keyword>
<reference evidence="2 3" key="1">
    <citation type="journal article" date="2010" name="J. Bacteriol.">
        <title>Short-term signatures of evolutionary change in the Salmonella enterica serovar typhimurium 14028 genome.</title>
        <authorList>
            <person name="Jarvik T."/>
            <person name="Smillie C."/>
            <person name="Groisman E.A."/>
            <person name="Ochman H."/>
        </authorList>
    </citation>
    <scope>NUCLEOTIDE SEQUENCE [LARGE SCALE GENOMIC DNA]</scope>
    <source>
        <strain evidence="3">14028s / SGSC 2262</strain>
    </source>
</reference>
<evidence type="ECO:0000313" key="3">
    <source>
        <dbReference type="Proteomes" id="UP000002695"/>
    </source>
</evidence>
<dbReference type="Proteomes" id="UP000002695">
    <property type="component" value="Chromosome"/>
</dbReference>
<evidence type="ECO:0000256" key="1">
    <source>
        <dbReference type="SAM" id="MobiDB-lite"/>
    </source>
</evidence>
<proteinExistence type="predicted"/>
<protein>
    <submittedName>
        <fullName evidence="2">Uncharacterized protein</fullName>
    </submittedName>
</protein>
<organism evidence="2 3">
    <name type="scientific">Salmonella typhimurium (strain 14028s / SGSC 2262)</name>
    <dbReference type="NCBI Taxonomy" id="588858"/>
    <lineage>
        <taxon>Bacteria</taxon>
        <taxon>Pseudomonadati</taxon>
        <taxon>Pseudomonadota</taxon>
        <taxon>Gammaproteobacteria</taxon>
        <taxon>Enterobacterales</taxon>
        <taxon>Enterobacteriaceae</taxon>
        <taxon>Salmonella</taxon>
    </lineage>
</organism>
<evidence type="ECO:0000313" key="2">
    <source>
        <dbReference type="EMBL" id="ACY88652.1"/>
    </source>
</evidence>
<accession>A0A0F6B2B4</accession>
<dbReference type="AlphaFoldDB" id="A0A0F6B2B4"/>